<dbReference type="GO" id="GO:0016020">
    <property type="term" value="C:membrane"/>
    <property type="evidence" value="ECO:0007669"/>
    <property type="project" value="UniProtKB-SubCell"/>
</dbReference>
<name>A0A9W9GN66_9EURO</name>
<protein>
    <submittedName>
        <fullName evidence="8">Zinc/iron permease</fullName>
    </submittedName>
</protein>
<accession>A0A9W9GN66</accession>
<evidence type="ECO:0000313" key="9">
    <source>
        <dbReference type="Proteomes" id="UP001149079"/>
    </source>
</evidence>
<feature type="transmembrane region" description="Helical" evidence="6">
    <location>
        <begin position="299"/>
        <end position="320"/>
    </location>
</feature>
<feature type="chain" id="PRO_5040931884" evidence="7">
    <location>
        <begin position="29"/>
        <end position="403"/>
    </location>
</feature>
<evidence type="ECO:0000256" key="2">
    <source>
        <dbReference type="ARBA" id="ARBA00022692"/>
    </source>
</evidence>
<feature type="signal peptide" evidence="7">
    <location>
        <begin position="1"/>
        <end position="28"/>
    </location>
</feature>
<evidence type="ECO:0000256" key="7">
    <source>
        <dbReference type="SAM" id="SignalP"/>
    </source>
</evidence>
<feature type="transmembrane region" description="Helical" evidence="6">
    <location>
        <begin position="71"/>
        <end position="91"/>
    </location>
</feature>
<proteinExistence type="predicted"/>
<comment type="subcellular location">
    <subcellularLocation>
        <location evidence="1">Membrane</location>
        <topology evidence="1">Multi-pass membrane protein</topology>
    </subcellularLocation>
</comment>
<evidence type="ECO:0000313" key="8">
    <source>
        <dbReference type="EMBL" id="KAJ5124484.1"/>
    </source>
</evidence>
<dbReference type="AlphaFoldDB" id="A0A9W9GN66"/>
<dbReference type="RefSeq" id="XP_056518883.1">
    <property type="nucleotide sequence ID" value="XM_056669053.1"/>
</dbReference>
<feature type="transmembrane region" description="Helical" evidence="6">
    <location>
        <begin position="155"/>
        <end position="171"/>
    </location>
</feature>
<dbReference type="EMBL" id="JAPQKL010000006">
    <property type="protein sequence ID" value="KAJ5124484.1"/>
    <property type="molecule type" value="Genomic_DNA"/>
</dbReference>
<evidence type="ECO:0000256" key="6">
    <source>
        <dbReference type="SAM" id="Phobius"/>
    </source>
</evidence>
<dbReference type="GO" id="GO:0005385">
    <property type="term" value="F:zinc ion transmembrane transporter activity"/>
    <property type="evidence" value="ECO:0007669"/>
    <property type="project" value="TreeGrafter"/>
</dbReference>
<dbReference type="InterPro" id="IPR003689">
    <property type="entry name" value="ZIP"/>
</dbReference>
<sequence>MASRFFPSRRTGFALVAGCLLFSALAAAKVSPGELSVSQIEEQLQSCPLVESLNEHKRATRPETTSLTSKIFAVLFPSTPAVNALLATLYISGPPNFLLALCPPNIDPSSLSVMVAFAVGGLLGDTLFHLLPEIFVGEASPDHVSFVMVEPNKNLLLGLGIMVGFFTFVAMDKTLRILTGGEGGHDHSHSHTHTESISATTSSSETKKSTGELKKRKSAKQTEPVPEKEINPSVKLGGYLNLIADFTHNITDGLALSSSFYASPTIGATTTVAVFFHEIPHEVGDFALLIQSGFSKRKAMGAQFVTAIGAFLGTSIGIAVQEFGGNGTMLDDASSVGLMGTSLTWGDMLLPFTAGTFLYVGTVAVIPELLETGKDKGVEVRKTITQFLAVALGAGIMLAISWD</sequence>
<feature type="compositionally biased region" description="Low complexity" evidence="5">
    <location>
        <begin position="195"/>
        <end position="204"/>
    </location>
</feature>
<keyword evidence="3 6" id="KW-1133">Transmembrane helix</keyword>
<dbReference type="PANTHER" id="PTHR16950">
    <property type="entry name" value="ZINC TRANSPORTER SLC39A7 HISTIDINE-RICH MEMBRANE PROTEIN KE4"/>
    <property type="match status" value="1"/>
</dbReference>
<feature type="transmembrane region" description="Helical" evidence="6">
    <location>
        <begin position="383"/>
        <end position="402"/>
    </location>
</feature>
<keyword evidence="7" id="KW-0732">Signal</keyword>
<evidence type="ECO:0000256" key="3">
    <source>
        <dbReference type="ARBA" id="ARBA00022989"/>
    </source>
</evidence>
<dbReference type="GeneID" id="81408223"/>
<dbReference type="PANTHER" id="PTHR16950:SF16">
    <property type="entry name" value="ZINC TRANSPORTER ZIP13"/>
    <property type="match status" value="1"/>
</dbReference>
<feature type="region of interest" description="Disordered" evidence="5">
    <location>
        <begin position="182"/>
        <end position="230"/>
    </location>
</feature>
<feature type="transmembrane region" description="Helical" evidence="6">
    <location>
        <begin position="348"/>
        <end position="371"/>
    </location>
</feature>
<feature type="compositionally biased region" description="Basic and acidic residues" evidence="5">
    <location>
        <begin position="183"/>
        <end position="194"/>
    </location>
</feature>
<evidence type="ECO:0000256" key="5">
    <source>
        <dbReference type="SAM" id="MobiDB-lite"/>
    </source>
</evidence>
<organism evidence="8 9">
    <name type="scientific">Penicillium bovifimosum</name>
    <dbReference type="NCBI Taxonomy" id="126998"/>
    <lineage>
        <taxon>Eukaryota</taxon>
        <taxon>Fungi</taxon>
        <taxon>Dikarya</taxon>
        <taxon>Ascomycota</taxon>
        <taxon>Pezizomycotina</taxon>
        <taxon>Eurotiomycetes</taxon>
        <taxon>Eurotiomycetidae</taxon>
        <taxon>Eurotiales</taxon>
        <taxon>Aspergillaceae</taxon>
        <taxon>Penicillium</taxon>
    </lineage>
</organism>
<evidence type="ECO:0000256" key="4">
    <source>
        <dbReference type="ARBA" id="ARBA00023136"/>
    </source>
</evidence>
<keyword evidence="9" id="KW-1185">Reference proteome</keyword>
<evidence type="ECO:0000256" key="1">
    <source>
        <dbReference type="ARBA" id="ARBA00004141"/>
    </source>
</evidence>
<dbReference type="GO" id="GO:0006882">
    <property type="term" value="P:intracellular zinc ion homeostasis"/>
    <property type="evidence" value="ECO:0007669"/>
    <property type="project" value="TreeGrafter"/>
</dbReference>
<dbReference type="OrthoDB" id="200954at2759"/>
<gene>
    <name evidence="8" type="ORF">N7515_008309</name>
</gene>
<dbReference type="Pfam" id="PF02535">
    <property type="entry name" value="Zip"/>
    <property type="match status" value="1"/>
</dbReference>
<reference evidence="8" key="1">
    <citation type="submission" date="2022-11" db="EMBL/GenBank/DDBJ databases">
        <authorList>
            <person name="Petersen C."/>
        </authorList>
    </citation>
    <scope>NUCLEOTIDE SEQUENCE</scope>
    <source>
        <strain evidence="8">IBT 22155</strain>
    </source>
</reference>
<dbReference type="Proteomes" id="UP001149079">
    <property type="component" value="Unassembled WGS sequence"/>
</dbReference>
<keyword evidence="2 6" id="KW-0812">Transmembrane</keyword>
<keyword evidence="4 6" id="KW-0472">Membrane</keyword>
<comment type="caution">
    <text evidence="8">The sequence shown here is derived from an EMBL/GenBank/DDBJ whole genome shotgun (WGS) entry which is preliminary data.</text>
</comment>
<reference evidence="8" key="2">
    <citation type="journal article" date="2023" name="IMA Fungus">
        <title>Comparative genomic study of the Penicillium genus elucidates a diverse pangenome and 15 lateral gene transfer events.</title>
        <authorList>
            <person name="Petersen C."/>
            <person name="Sorensen T."/>
            <person name="Nielsen M.R."/>
            <person name="Sondergaard T.E."/>
            <person name="Sorensen J.L."/>
            <person name="Fitzpatrick D.A."/>
            <person name="Frisvad J.C."/>
            <person name="Nielsen K.L."/>
        </authorList>
    </citation>
    <scope>NUCLEOTIDE SEQUENCE</scope>
    <source>
        <strain evidence="8">IBT 22155</strain>
    </source>
</reference>